<dbReference type="InterPro" id="IPR016024">
    <property type="entry name" value="ARM-type_fold"/>
</dbReference>
<feature type="compositionally biased region" description="Low complexity" evidence="1">
    <location>
        <begin position="11"/>
        <end position="25"/>
    </location>
</feature>
<reference evidence="2 3" key="1">
    <citation type="submission" date="2018-05" db="EMBL/GenBank/DDBJ databases">
        <title>A metagenomic window into the 2 km-deep terrestrial subsurface aquifer revealed taxonomically and functionally diverse microbial community comprising novel uncultured bacterial lineages.</title>
        <authorList>
            <person name="Kadnikov V.V."/>
            <person name="Mardanov A.V."/>
            <person name="Beletsky A.V."/>
            <person name="Banks D."/>
            <person name="Pimenov N.V."/>
            <person name="Frank Y.A."/>
            <person name="Karnachuk O.V."/>
            <person name="Ravin N.V."/>
        </authorList>
    </citation>
    <scope>NUCLEOTIDE SEQUENCE [LARGE SCALE GENOMIC DNA]</scope>
    <source>
        <strain evidence="2">BY5</strain>
    </source>
</reference>
<feature type="compositionally biased region" description="Low complexity" evidence="1">
    <location>
        <begin position="438"/>
        <end position="462"/>
    </location>
</feature>
<dbReference type="Proteomes" id="UP000252355">
    <property type="component" value="Unassembled WGS sequence"/>
</dbReference>
<feature type="region of interest" description="Disordered" evidence="1">
    <location>
        <begin position="422"/>
        <end position="493"/>
    </location>
</feature>
<dbReference type="SMART" id="SM00567">
    <property type="entry name" value="EZ_HEAT"/>
    <property type="match status" value="4"/>
</dbReference>
<feature type="compositionally biased region" description="Low complexity" evidence="1">
    <location>
        <begin position="290"/>
        <end position="308"/>
    </location>
</feature>
<dbReference type="AlphaFoldDB" id="A0A367ZTG3"/>
<dbReference type="SUPFAM" id="SSF48452">
    <property type="entry name" value="TPR-like"/>
    <property type="match status" value="1"/>
</dbReference>
<feature type="region of interest" description="Disordered" evidence="1">
    <location>
        <begin position="1"/>
        <end position="25"/>
    </location>
</feature>
<evidence type="ECO:0000313" key="3">
    <source>
        <dbReference type="Proteomes" id="UP000252355"/>
    </source>
</evidence>
<evidence type="ECO:0000313" key="2">
    <source>
        <dbReference type="EMBL" id="RCK81428.1"/>
    </source>
</evidence>
<dbReference type="Pfam" id="PF13646">
    <property type="entry name" value="HEAT_2"/>
    <property type="match status" value="1"/>
</dbReference>
<protein>
    <submittedName>
        <fullName evidence="2">Antifreeze glycopeptide AFGP polyprotein</fullName>
    </submittedName>
</protein>
<dbReference type="SUPFAM" id="SSF48371">
    <property type="entry name" value="ARM repeat"/>
    <property type="match status" value="2"/>
</dbReference>
<dbReference type="InterPro" id="IPR011990">
    <property type="entry name" value="TPR-like_helical_dom_sf"/>
</dbReference>
<dbReference type="Pfam" id="PF14559">
    <property type="entry name" value="TPR_19"/>
    <property type="match status" value="1"/>
</dbReference>
<dbReference type="Gene3D" id="1.25.40.10">
    <property type="entry name" value="Tetratricopeptide repeat domain"/>
    <property type="match status" value="1"/>
</dbReference>
<dbReference type="EMBL" id="QOQW01000002">
    <property type="protein sequence ID" value="RCK81428.1"/>
    <property type="molecule type" value="Genomic_DNA"/>
</dbReference>
<comment type="caution">
    <text evidence="2">The sequence shown here is derived from an EMBL/GenBank/DDBJ whole genome shotgun (WGS) entry which is preliminary data.</text>
</comment>
<sequence>MHRDSHHPFCLRTAGAGRARPPAASRPRRLRRLVLALGLAIGLAVGLTGLTGLAGRVGPGAALAQDLTAQIFADGIRLYGQQDYAGAITYLDQVCRMQPQHQQARFYLVHSLVAVKRYDEALREATALAALDPANQQYATLVLQIRNLLEQARGATAARPAAGAVPLDALLRDLLDGSWKAQAAAAADLARRGAAVLDPALEAIKARPARDPGRRRLETALAKLADPQVDDRLLERLSDPHPAVRVTVARLLAERRVERARPLLEAGPADGHPEVAAAFREAAAQLAAPAPVATRPAAGTARPAPTTPEGRKAQELFERAQAALANRQFESGYSLFMESCELDPTLLDGSTDAIIQAGIAWYGAPEREASGEALIRKGILQFFKGDWAAARTSLTRGVARKPPADLEKKAWAYLEKAKRQEQLEAEQATMTPPPPPDLAAVSAAAAGQKPAGKAPATATMTAVAGEPSTDGPGRPGTERSMAGPEPRRPPGREEQELIQDLQHGSVADQRFAAFRLGHMRYASPEALQGLVAALQADDLIVRANALESLGKLGPAASAAVPAILKAIQYDSDIFKVNGLRSLAGIKADPEVAFPVLGKALAGSSENVARAAKEAFVAYGPAAVDYLKDLERSDAGKAREWAREALEEIEKRETDE</sequence>
<dbReference type="InterPro" id="IPR011989">
    <property type="entry name" value="ARM-like"/>
</dbReference>
<feature type="region of interest" description="Disordered" evidence="1">
    <location>
        <begin position="290"/>
        <end position="309"/>
    </location>
</feature>
<dbReference type="InterPro" id="IPR004155">
    <property type="entry name" value="PBS_lyase_HEAT"/>
</dbReference>
<accession>A0A367ZTG3</accession>
<evidence type="ECO:0000256" key="1">
    <source>
        <dbReference type="SAM" id="MobiDB-lite"/>
    </source>
</evidence>
<name>A0A367ZTG3_9BACT</name>
<organism evidence="2 3">
    <name type="scientific">Candidatus Ozemobacter sibiricus</name>
    <dbReference type="NCBI Taxonomy" id="2268124"/>
    <lineage>
        <taxon>Bacteria</taxon>
        <taxon>Candidatus Ozemobacteria</taxon>
        <taxon>Candidatus Ozemobacterales</taxon>
        <taxon>Candidatus Ozemobacteraceae</taxon>
        <taxon>Candidatus Ozemobacter</taxon>
    </lineage>
</organism>
<gene>
    <name evidence="2" type="ORF">OZSIB_2297</name>
</gene>
<dbReference type="Gene3D" id="1.25.10.10">
    <property type="entry name" value="Leucine-rich Repeat Variant"/>
    <property type="match status" value="2"/>
</dbReference>
<proteinExistence type="predicted"/>